<keyword evidence="2" id="KW-0813">Transport</keyword>
<dbReference type="InterPro" id="IPR000515">
    <property type="entry name" value="MetI-like"/>
</dbReference>
<keyword evidence="3" id="KW-1003">Cell membrane</keyword>
<comment type="subcellular location">
    <subcellularLocation>
        <location evidence="1">Cell membrane</location>
        <topology evidence="1">Multi-pass membrane protein</topology>
    </subcellularLocation>
</comment>
<dbReference type="PANTHER" id="PTHR43386:SF1">
    <property type="entry name" value="D,D-DIPEPTIDE TRANSPORT SYSTEM PERMEASE PROTEIN DDPC-RELATED"/>
    <property type="match status" value="1"/>
</dbReference>
<keyword evidence="5 7" id="KW-1133">Transmembrane helix</keyword>
<dbReference type="Gene3D" id="1.10.3720.10">
    <property type="entry name" value="MetI-like"/>
    <property type="match status" value="1"/>
</dbReference>
<evidence type="ECO:0000256" key="3">
    <source>
        <dbReference type="ARBA" id="ARBA00022475"/>
    </source>
</evidence>
<evidence type="ECO:0000256" key="5">
    <source>
        <dbReference type="ARBA" id="ARBA00022989"/>
    </source>
</evidence>
<dbReference type="InterPro" id="IPR035906">
    <property type="entry name" value="MetI-like_sf"/>
</dbReference>
<feature type="transmembrane region" description="Helical" evidence="7">
    <location>
        <begin position="205"/>
        <end position="226"/>
    </location>
</feature>
<dbReference type="SUPFAM" id="SSF161098">
    <property type="entry name" value="MetI-like"/>
    <property type="match status" value="1"/>
</dbReference>
<evidence type="ECO:0000313" key="9">
    <source>
        <dbReference type="EMBL" id="VAW07165.1"/>
    </source>
</evidence>
<feature type="domain" description="ABC transmembrane type-1" evidence="8">
    <location>
        <begin position="134"/>
        <end position="334"/>
    </location>
</feature>
<feature type="transmembrane region" description="Helical" evidence="7">
    <location>
        <begin position="138"/>
        <end position="161"/>
    </location>
</feature>
<keyword evidence="4 7" id="KW-0812">Transmembrane</keyword>
<dbReference type="Pfam" id="PF00528">
    <property type="entry name" value="BPD_transp_1"/>
    <property type="match status" value="1"/>
</dbReference>
<dbReference type="Pfam" id="PF12911">
    <property type="entry name" value="OppC_N"/>
    <property type="match status" value="1"/>
</dbReference>
<keyword evidence="6 7" id="KW-0472">Membrane</keyword>
<name>A0A3B0SMZ1_9ZZZZ</name>
<dbReference type="InterPro" id="IPR050366">
    <property type="entry name" value="BP-dependent_transpt_permease"/>
</dbReference>
<evidence type="ECO:0000256" key="1">
    <source>
        <dbReference type="ARBA" id="ARBA00004651"/>
    </source>
</evidence>
<dbReference type="GO" id="GO:0055085">
    <property type="term" value="P:transmembrane transport"/>
    <property type="evidence" value="ECO:0007669"/>
    <property type="project" value="InterPro"/>
</dbReference>
<dbReference type="CDD" id="cd06261">
    <property type="entry name" value="TM_PBP2"/>
    <property type="match status" value="1"/>
</dbReference>
<evidence type="ECO:0000259" key="8">
    <source>
        <dbReference type="PROSITE" id="PS50928"/>
    </source>
</evidence>
<dbReference type="PANTHER" id="PTHR43386">
    <property type="entry name" value="OLIGOPEPTIDE TRANSPORT SYSTEM PERMEASE PROTEIN APPC"/>
    <property type="match status" value="1"/>
</dbReference>
<feature type="transmembrane region" description="Helical" evidence="7">
    <location>
        <begin position="311"/>
        <end position="333"/>
    </location>
</feature>
<sequence>MTEPSNEPSTTAVDIAEAEGMAIEPITQWDLFSTRLRRHRLAMIATVFLGFLIVIVTLAPAMQSAGWIDNPSKSLVDDNGRILRNIPPRASDGTVFFTEIVGGEKVTFDASPTALIFGSDDLGRSVFTRVIFGGRASLIVGVVVGLIVASLGTLMGSLAGFYPGGIDQSLMRFTDLILGLPLLPVAIVVGRILPEIGFLPAWLKAGPLGIALLIGFLTWGGLARIVRAEFLSLREKEFVEAARAAGAGDRRIVFRHILPNAMSPIIVQTTLIIGAAIIIEAALSFLGFGVRPPTPTWGAMVAQGGRMAVRGFWWEMVFSGFALVSTVLAINFLGDGLRDALDPTQTIERK</sequence>
<evidence type="ECO:0000256" key="2">
    <source>
        <dbReference type="ARBA" id="ARBA00022448"/>
    </source>
</evidence>
<feature type="transmembrane region" description="Helical" evidence="7">
    <location>
        <begin position="41"/>
        <end position="62"/>
    </location>
</feature>
<proteinExistence type="predicted"/>
<feature type="transmembrane region" description="Helical" evidence="7">
    <location>
        <begin position="265"/>
        <end position="291"/>
    </location>
</feature>
<accession>A0A3B0SMZ1</accession>
<dbReference type="EMBL" id="UOEI01000509">
    <property type="protein sequence ID" value="VAW07165.1"/>
    <property type="molecule type" value="Genomic_DNA"/>
</dbReference>
<evidence type="ECO:0000256" key="4">
    <source>
        <dbReference type="ARBA" id="ARBA00022692"/>
    </source>
</evidence>
<evidence type="ECO:0000256" key="6">
    <source>
        <dbReference type="ARBA" id="ARBA00023136"/>
    </source>
</evidence>
<dbReference type="AlphaFoldDB" id="A0A3B0SMZ1"/>
<protein>
    <submittedName>
        <fullName evidence="9">ABC transporter, permease protein 2 (Cluster 5, nickel/peptides/opines)</fullName>
    </submittedName>
</protein>
<feature type="transmembrane region" description="Helical" evidence="7">
    <location>
        <begin position="173"/>
        <end position="193"/>
    </location>
</feature>
<gene>
    <name evidence="9" type="ORF">MNBD_ACTINO01-1713</name>
</gene>
<dbReference type="GO" id="GO:0005886">
    <property type="term" value="C:plasma membrane"/>
    <property type="evidence" value="ECO:0007669"/>
    <property type="project" value="UniProtKB-SubCell"/>
</dbReference>
<dbReference type="InterPro" id="IPR025966">
    <property type="entry name" value="OppC_N"/>
</dbReference>
<dbReference type="PROSITE" id="PS50928">
    <property type="entry name" value="ABC_TM1"/>
    <property type="match status" value="1"/>
</dbReference>
<reference evidence="9" key="1">
    <citation type="submission" date="2018-06" db="EMBL/GenBank/DDBJ databases">
        <authorList>
            <person name="Zhirakovskaya E."/>
        </authorList>
    </citation>
    <scope>NUCLEOTIDE SEQUENCE</scope>
</reference>
<organism evidence="9">
    <name type="scientific">hydrothermal vent metagenome</name>
    <dbReference type="NCBI Taxonomy" id="652676"/>
    <lineage>
        <taxon>unclassified sequences</taxon>
        <taxon>metagenomes</taxon>
        <taxon>ecological metagenomes</taxon>
    </lineage>
</organism>
<evidence type="ECO:0000256" key="7">
    <source>
        <dbReference type="SAM" id="Phobius"/>
    </source>
</evidence>